<keyword evidence="2 7" id="KW-0349">Heme</keyword>
<evidence type="ECO:0000256" key="6">
    <source>
        <dbReference type="ARBA" id="ARBA00023033"/>
    </source>
</evidence>
<dbReference type="PRINTS" id="PR00385">
    <property type="entry name" value="P450"/>
</dbReference>
<evidence type="ECO:0000256" key="7">
    <source>
        <dbReference type="RuleBase" id="RU000461"/>
    </source>
</evidence>
<evidence type="ECO:0000256" key="3">
    <source>
        <dbReference type="ARBA" id="ARBA00022723"/>
    </source>
</evidence>
<keyword evidence="6 7" id="KW-0503">Monooxygenase</keyword>
<dbReference type="eggNOG" id="COG2124">
    <property type="taxonomic scope" value="Bacteria"/>
</dbReference>
<dbReference type="STRING" id="1236976.JCM16418_1335"/>
<dbReference type="AlphaFoldDB" id="W7Y8Q9"/>
<dbReference type="GO" id="GO:0016705">
    <property type="term" value="F:oxidoreductase activity, acting on paired donors, with incorporation or reduction of molecular oxygen"/>
    <property type="evidence" value="ECO:0007669"/>
    <property type="project" value="InterPro"/>
</dbReference>
<proteinExistence type="inferred from homology"/>
<dbReference type="GO" id="GO:0004497">
    <property type="term" value="F:monooxygenase activity"/>
    <property type="evidence" value="ECO:0007669"/>
    <property type="project" value="UniProtKB-KW"/>
</dbReference>
<dbReference type="SUPFAM" id="SSF48264">
    <property type="entry name" value="Cytochrome P450"/>
    <property type="match status" value="1"/>
</dbReference>
<accession>W7Y8Q9</accession>
<dbReference type="CDD" id="cd11029">
    <property type="entry name" value="CYP107-like"/>
    <property type="match status" value="1"/>
</dbReference>
<dbReference type="OrthoDB" id="9801155at2"/>
<dbReference type="GO" id="GO:0020037">
    <property type="term" value="F:heme binding"/>
    <property type="evidence" value="ECO:0007669"/>
    <property type="project" value="InterPro"/>
</dbReference>
<dbReference type="Gene3D" id="1.10.630.10">
    <property type="entry name" value="Cytochrome P450"/>
    <property type="match status" value="1"/>
</dbReference>
<reference evidence="8 9" key="1">
    <citation type="journal article" date="2014" name="Genome Announc.">
        <title>Draft Genome Sequence of Paenibacillus pini JCM 16418T, Isolated from the Rhizosphere of Pine Tree.</title>
        <authorList>
            <person name="Yuki M."/>
            <person name="Oshima K."/>
            <person name="Suda W."/>
            <person name="Oshida Y."/>
            <person name="Kitamura K."/>
            <person name="Iida Y."/>
            <person name="Hattori M."/>
            <person name="Ohkuma M."/>
        </authorList>
    </citation>
    <scope>NUCLEOTIDE SEQUENCE [LARGE SCALE GENOMIC DNA]</scope>
    <source>
        <strain evidence="8 9">JCM 16418</strain>
    </source>
</reference>
<dbReference type="PRINTS" id="PR00359">
    <property type="entry name" value="BP450"/>
</dbReference>
<dbReference type="Pfam" id="PF00067">
    <property type="entry name" value="p450"/>
    <property type="match status" value="1"/>
</dbReference>
<evidence type="ECO:0000313" key="8">
    <source>
        <dbReference type="EMBL" id="GAF07325.1"/>
    </source>
</evidence>
<comment type="similarity">
    <text evidence="1 7">Belongs to the cytochrome P450 family.</text>
</comment>
<keyword evidence="3 7" id="KW-0479">Metal-binding</keyword>
<dbReference type="InterPro" id="IPR017972">
    <property type="entry name" value="Cyt_P450_CS"/>
</dbReference>
<evidence type="ECO:0000313" key="9">
    <source>
        <dbReference type="Proteomes" id="UP000019364"/>
    </source>
</evidence>
<keyword evidence="4 7" id="KW-0560">Oxidoreductase</keyword>
<dbReference type="PROSITE" id="PS00086">
    <property type="entry name" value="CYTOCHROME_P450"/>
    <property type="match status" value="1"/>
</dbReference>
<dbReference type="PANTHER" id="PTHR46696:SF1">
    <property type="entry name" value="CYTOCHROME P450 YJIB-RELATED"/>
    <property type="match status" value="1"/>
</dbReference>
<organism evidence="8 9">
    <name type="scientific">Paenibacillus pini JCM 16418</name>
    <dbReference type="NCBI Taxonomy" id="1236976"/>
    <lineage>
        <taxon>Bacteria</taxon>
        <taxon>Bacillati</taxon>
        <taxon>Bacillota</taxon>
        <taxon>Bacilli</taxon>
        <taxon>Bacillales</taxon>
        <taxon>Paenibacillaceae</taxon>
        <taxon>Paenibacillus</taxon>
    </lineage>
</organism>
<evidence type="ECO:0000256" key="1">
    <source>
        <dbReference type="ARBA" id="ARBA00010617"/>
    </source>
</evidence>
<evidence type="ECO:0000256" key="4">
    <source>
        <dbReference type="ARBA" id="ARBA00023002"/>
    </source>
</evidence>
<evidence type="ECO:0000256" key="2">
    <source>
        <dbReference type="ARBA" id="ARBA00022617"/>
    </source>
</evidence>
<name>W7Y8Q9_9BACL</name>
<dbReference type="FunFam" id="1.10.630.10:FF:000018">
    <property type="entry name" value="Cytochrome P450 monooxygenase"/>
    <property type="match status" value="1"/>
</dbReference>
<protein>
    <submittedName>
        <fullName evidence="8">Cytochrome P450 hydroxylase</fullName>
    </submittedName>
</protein>
<sequence>MTKLAFSVHTAEFHQDPHSVLNEFREKDPIHFFELKRFGATYRAWLITRYDDCLAFLKDNRITRDVKNVMSEEQVARINSSEDVDFVSNHMLAKDAPDHTRLRSLVQKAFTPAMVVQMNPRIEEIAEGLLNEMEKQDEVDIMSSYASPLPYIVLAEIIGIPAKDREQFHQWTSAIVDTSESNHEVTNRNLREFKSYLAGLIQEKRTHPQNDMISRLISVEENGDKFTEEELYSMLFILLVAGLETTVNLIGSGVLALLQNREQMELLKNQPELIDTAVEELLRYTTPVILMANRWVTTDFTYRDHQILRGDMIFIGIGAANRDPAQFENPETMDVTRTRNQHLSFGLGSHFCLGAPLARLEAQIAFRALLNRFPNIKLHQEYGEIQWRKNAFLRGLEKLPVSLL</sequence>
<evidence type="ECO:0000256" key="5">
    <source>
        <dbReference type="ARBA" id="ARBA00023004"/>
    </source>
</evidence>
<keyword evidence="9" id="KW-1185">Reference proteome</keyword>
<gene>
    <name evidence="8" type="ORF">JCM16418_1335</name>
</gene>
<dbReference type="Proteomes" id="UP000019364">
    <property type="component" value="Unassembled WGS sequence"/>
</dbReference>
<keyword evidence="5 7" id="KW-0408">Iron</keyword>
<dbReference type="InterPro" id="IPR001128">
    <property type="entry name" value="Cyt_P450"/>
</dbReference>
<dbReference type="RefSeq" id="WP_036646969.1">
    <property type="nucleotide sequence ID" value="NZ_BAVZ01000003.1"/>
</dbReference>
<comment type="caution">
    <text evidence="8">The sequence shown here is derived from an EMBL/GenBank/DDBJ whole genome shotgun (WGS) entry which is preliminary data.</text>
</comment>
<dbReference type="GO" id="GO:0005506">
    <property type="term" value="F:iron ion binding"/>
    <property type="evidence" value="ECO:0007669"/>
    <property type="project" value="InterPro"/>
</dbReference>
<dbReference type="PANTHER" id="PTHR46696">
    <property type="entry name" value="P450, PUTATIVE (EUROFUNG)-RELATED"/>
    <property type="match status" value="1"/>
</dbReference>
<dbReference type="InterPro" id="IPR002397">
    <property type="entry name" value="Cyt_P450_B"/>
</dbReference>
<dbReference type="InterPro" id="IPR036396">
    <property type="entry name" value="Cyt_P450_sf"/>
</dbReference>
<dbReference type="EMBL" id="BAVZ01000003">
    <property type="protein sequence ID" value="GAF07325.1"/>
    <property type="molecule type" value="Genomic_DNA"/>
</dbReference>